<reference evidence="1" key="1">
    <citation type="submission" date="2021-06" db="EMBL/GenBank/DDBJ databases">
        <title>Description of novel taxa of the family Lachnospiraceae.</title>
        <authorList>
            <person name="Chaplin A.V."/>
            <person name="Sokolova S.R."/>
            <person name="Pikina A.P."/>
            <person name="Korzhanova M."/>
            <person name="Belova V."/>
            <person name="Korostin D."/>
            <person name="Efimov B.A."/>
        </authorList>
    </citation>
    <scope>NUCLEOTIDE SEQUENCE</scope>
    <source>
        <strain evidence="1">ASD5720</strain>
    </source>
</reference>
<comment type="caution">
    <text evidence="1">The sequence shown here is derived from an EMBL/GenBank/DDBJ whole genome shotgun (WGS) entry which is preliminary data.</text>
</comment>
<proteinExistence type="predicted"/>
<keyword evidence="2" id="KW-1185">Reference proteome</keyword>
<organism evidence="1 2">
    <name type="scientific">Diplocloster agilis</name>
    <dbReference type="NCBI Taxonomy" id="2850323"/>
    <lineage>
        <taxon>Bacteria</taxon>
        <taxon>Bacillati</taxon>
        <taxon>Bacillota</taxon>
        <taxon>Clostridia</taxon>
        <taxon>Lachnospirales</taxon>
        <taxon>Lachnospiraceae</taxon>
        <taxon>Diplocloster</taxon>
    </lineage>
</organism>
<gene>
    <name evidence="1" type="ORF">KTH89_16165</name>
</gene>
<accession>A0A949NFU3</accession>
<name>A0A949NFU3_9FIRM</name>
<sequence length="147" mass="17400">MSKTSMSVMEMGRSLGLCKTESYWLVHKEQFETRLVAGKMRVMIESFEKWYANQLHYKKVNGEMPGTELLKRTMTVPTMASLLGIREATAYELIHRLHFRSVKTEYSSQRLLIDKATFYEWLENQTHYKIVEGKENFYDREELSEAQ</sequence>
<protein>
    <submittedName>
        <fullName evidence="1">Helix-turn-helix domain-containing protein</fullName>
    </submittedName>
</protein>
<dbReference type="EMBL" id="JAHQCW010000029">
    <property type="protein sequence ID" value="MBU9738079.1"/>
    <property type="molecule type" value="Genomic_DNA"/>
</dbReference>
<evidence type="ECO:0000313" key="1">
    <source>
        <dbReference type="EMBL" id="MBU9738079.1"/>
    </source>
</evidence>
<dbReference type="Proteomes" id="UP000712157">
    <property type="component" value="Unassembled WGS sequence"/>
</dbReference>
<evidence type="ECO:0000313" key="2">
    <source>
        <dbReference type="Proteomes" id="UP000712157"/>
    </source>
</evidence>
<dbReference type="AlphaFoldDB" id="A0A949NFU3"/>